<dbReference type="SUPFAM" id="SSF55729">
    <property type="entry name" value="Acyl-CoA N-acyltransferases (Nat)"/>
    <property type="match status" value="1"/>
</dbReference>
<keyword evidence="2" id="KW-0808">Transferase</keyword>
<dbReference type="AlphaFoldDB" id="A0A3M0ABE0"/>
<keyword evidence="3" id="KW-1185">Reference proteome</keyword>
<accession>A0A3M0ABE0</accession>
<dbReference type="PROSITE" id="PS51186">
    <property type="entry name" value="GNAT"/>
    <property type="match status" value="1"/>
</dbReference>
<comment type="caution">
    <text evidence="2">The sequence shown here is derived from an EMBL/GenBank/DDBJ whole genome shotgun (WGS) entry which is preliminary data.</text>
</comment>
<dbReference type="Proteomes" id="UP000267187">
    <property type="component" value="Unassembled WGS sequence"/>
</dbReference>
<reference evidence="2 3" key="1">
    <citation type="submission" date="2018-10" db="EMBL/GenBank/DDBJ databases">
        <title>Genomic Encyclopedia of Type Strains, Phase IV (KMG-IV): sequencing the most valuable type-strain genomes for metagenomic binning, comparative biology and taxonomic classification.</title>
        <authorList>
            <person name="Goeker M."/>
        </authorList>
    </citation>
    <scope>NUCLEOTIDE SEQUENCE [LARGE SCALE GENOMIC DNA]</scope>
    <source>
        <strain evidence="2 3">DSM 25080</strain>
    </source>
</reference>
<sequence>MSEAVTVYYLAIESADFVAVSSQPEGCEIKQSTQSVGALNAFFYRWVGADWGWTDKLELTSEQWQTHAEGCELWIIYDRGTPAGYFELATEKGVTDLQYFGLAPHAVGRGLGKFALEFAIAQGLLRSPKLTVNTCTWDHPAALPNYLARGFKPLYQEVEQRE</sequence>
<dbReference type="InterPro" id="IPR016181">
    <property type="entry name" value="Acyl_CoA_acyltransferase"/>
</dbReference>
<dbReference type="GO" id="GO:0016747">
    <property type="term" value="F:acyltransferase activity, transferring groups other than amino-acyl groups"/>
    <property type="evidence" value="ECO:0007669"/>
    <property type="project" value="InterPro"/>
</dbReference>
<feature type="domain" description="N-acetyltransferase" evidence="1">
    <location>
        <begin position="27"/>
        <end position="162"/>
    </location>
</feature>
<proteinExistence type="predicted"/>
<name>A0A3M0ABE0_9GAMM</name>
<dbReference type="RefSeq" id="WP_121876771.1">
    <property type="nucleotide sequence ID" value="NZ_REFJ01000003.1"/>
</dbReference>
<dbReference type="CDD" id="cd04301">
    <property type="entry name" value="NAT_SF"/>
    <property type="match status" value="1"/>
</dbReference>
<evidence type="ECO:0000313" key="3">
    <source>
        <dbReference type="Proteomes" id="UP000267187"/>
    </source>
</evidence>
<dbReference type="Gene3D" id="3.40.630.30">
    <property type="match status" value="1"/>
</dbReference>
<dbReference type="InterPro" id="IPR000182">
    <property type="entry name" value="GNAT_dom"/>
</dbReference>
<organism evidence="2 3">
    <name type="scientific">Umboniibacter marinipuniceus</name>
    <dbReference type="NCBI Taxonomy" id="569599"/>
    <lineage>
        <taxon>Bacteria</taxon>
        <taxon>Pseudomonadati</taxon>
        <taxon>Pseudomonadota</taxon>
        <taxon>Gammaproteobacteria</taxon>
        <taxon>Cellvibrionales</taxon>
        <taxon>Cellvibrionaceae</taxon>
        <taxon>Umboniibacter</taxon>
    </lineage>
</organism>
<gene>
    <name evidence="2" type="ORF">DFR27_1444</name>
</gene>
<dbReference type="OrthoDB" id="275336at2"/>
<protein>
    <submittedName>
        <fullName evidence="2">Acetyltransferase (GNAT) family protein</fullName>
    </submittedName>
</protein>
<dbReference type="Pfam" id="PF00583">
    <property type="entry name" value="Acetyltransf_1"/>
    <property type="match status" value="1"/>
</dbReference>
<evidence type="ECO:0000313" key="2">
    <source>
        <dbReference type="EMBL" id="RMA80088.1"/>
    </source>
</evidence>
<dbReference type="EMBL" id="REFJ01000003">
    <property type="protein sequence ID" value="RMA80088.1"/>
    <property type="molecule type" value="Genomic_DNA"/>
</dbReference>
<evidence type="ECO:0000259" key="1">
    <source>
        <dbReference type="PROSITE" id="PS51186"/>
    </source>
</evidence>